<proteinExistence type="predicted"/>
<dbReference type="InterPro" id="IPR025859">
    <property type="entry name" value="AurF/CmlI"/>
</dbReference>
<dbReference type="Proteomes" id="UP001164693">
    <property type="component" value="Chromosome"/>
</dbReference>
<protein>
    <submittedName>
        <fullName evidence="1">Diiron oxygenase</fullName>
    </submittedName>
</protein>
<dbReference type="InterPro" id="IPR012348">
    <property type="entry name" value="RNR-like"/>
</dbReference>
<evidence type="ECO:0000313" key="2">
    <source>
        <dbReference type="Proteomes" id="UP001164693"/>
    </source>
</evidence>
<organism evidence="1 2">
    <name type="scientific">Jatrophihabitans cynanchi</name>
    <dbReference type="NCBI Taxonomy" id="2944128"/>
    <lineage>
        <taxon>Bacteria</taxon>
        <taxon>Bacillati</taxon>
        <taxon>Actinomycetota</taxon>
        <taxon>Actinomycetes</taxon>
        <taxon>Jatrophihabitantales</taxon>
        <taxon>Jatrophihabitantaceae</taxon>
        <taxon>Jatrophihabitans</taxon>
    </lineage>
</organism>
<dbReference type="Pfam" id="PF11583">
    <property type="entry name" value="AurF"/>
    <property type="match status" value="1"/>
</dbReference>
<dbReference type="RefSeq" id="WP_269442018.1">
    <property type="nucleotide sequence ID" value="NZ_CP097463.1"/>
</dbReference>
<keyword evidence="2" id="KW-1185">Reference proteome</keyword>
<reference evidence="1" key="1">
    <citation type="submission" date="2022-05" db="EMBL/GenBank/DDBJ databases">
        <title>Jatrophihabitans sp. SB3-54 whole genome sequence.</title>
        <authorList>
            <person name="Suh M.K."/>
            <person name="Eom M.K."/>
            <person name="Kim J.S."/>
            <person name="Kim H.S."/>
            <person name="Do H.E."/>
            <person name="Shin Y.K."/>
            <person name="Lee J.-S."/>
        </authorList>
    </citation>
    <scope>NUCLEOTIDE SEQUENCE</scope>
    <source>
        <strain evidence="1">SB3-54</strain>
    </source>
</reference>
<name>A0ABY7JT28_9ACTN</name>
<dbReference type="InterPro" id="IPR009078">
    <property type="entry name" value="Ferritin-like_SF"/>
</dbReference>
<sequence length="296" mass="33903">MTAVQNLQARTAERLLKSSSKNSYDPQLDIDWDAEIPDELAYLPMERVSLYGTALWAEMSERQRRELSKLELMSVAGTGLWFEIILIQMLARYAYHQDPQAAHTQYALTEIGDETRHVIMFAKLINRLGAPTLRPRPFVHNLARLYKATARGVSVFAPVLVAEEVTDRLQRATMNDEAINPLIRMVNRIHVVEEARHVRFAREEVARLMPGLGPVRRFIATTVSAVSAAFVISSLINPDVYERAGLDKRRAVREARRNPHNHETRRWMGEKIMAFLGEQGLITWNAKPIYRLVHLI</sequence>
<dbReference type="SUPFAM" id="SSF47240">
    <property type="entry name" value="Ferritin-like"/>
    <property type="match status" value="1"/>
</dbReference>
<dbReference type="Gene3D" id="1.10.620.20">
    <property type="entry name" value="Ribonucleotide Reductase, subunit A"/>
    <property type="match status" value="1"/>
</dbReference>
<accession>A0ABY7JT28</accession>
<gene>
    <name evidence="1" type="ORF">M6B22_13230</name>
</gene>
<dbReference type="EMBL" id="CP097463">
    <property type="protein sequence ID" value="WAX55504.1"/>
    <property type="molecule type" value="Genomic_DNA"/>
</dbReference>
<evidence type="ECO:0000313" key="1">
    <source>
        <dbReference type="EMBL" id="WAX55504.1"/>
    </source>
</evidence>